<dbReference type="Proteomes" id="UP000475385">
    <property type="component" value="Unassembled WGS sequence"/>
</dbReference>
<reference evidence="3 4" key="2">
    <citation type="submission" date="2020-03" db="EMBL/GenBank/DDBJ databases">
        <title>Roseomonas stagni sp. nov., isolated from pond water in Japan.</title>
        <authorList>
            <person name="Furuhata K."/>
            <person name="Miyamoto H."/>
            <person name="Goto K."/>
        </authorList>
    </citation>
    <scope>NUCLEOTIDE SEQUENCE [LARGE SCALE GENOMIC DNA]</scope>
    <source>
        <strain evidence="3 4">PeD5</strain>
    </source>
</reference>
<evidence type="ECO:0000256" key="2">
    <source>
        <dbReference type="SAM" id="Phobius"/>
    </source>
</evidence>
<reference evidence="3 4" key="1">
    <citation type="submission" date="2020-02" db="EMBL/GenBank/DDBJ databases">
        <authorList>
            <person name="Kim H.M."/>
            <person name="Jeon C.O."/>
        </authorList>
    </citation>
    <scope>NUCLEOTIDE SEQUENCE [LARGE SCALE GENOMIC DNA]</scope>
    <source>
        <strain evidence="3 4">PeD5</strain>
    </source>
</reference>
<keyword evidence="2" id="KW-1133">Transmembrane helix</keyword>
<gene>
    <name evidence="3" type="ORF">G3576_03895</name>
</gene>
<dbReference type="RefSeq" id="WP_164692982.1">
    <property type="nucleotide sequence ID" value="NZ_JAAIKB010000001.1"/>
</dbReference>
<dbReference type="AlphaFoldDB" id="A0A6M1LGM6"/>
<sequence>MARSPRRDDPFRDPADDDEREYAPPSKRATAITIAILISAGLTLIAYFILELSAEDLGGIWVASVIGVIGFVLARARLWR</sequence>
<evidence type="ECO:0000313" key="4">
    <source>
        <dbReference type="Proteomes" id="UP000475385"/>
    </source>
</evidence>
<comment type="caution">
    <text evidence="3">The sequence shown here is derived from an EMBL/GenBank/DDBJ whole genome shotgun (WGS) entry which is preliminary data.</text>
</comment>
<protein>
    <submittedName>
        <fullName evidence="3">Uncharacterized protein</fullName>
    </submittedName>
</protein>
<name>A0A6M1LGM6_9PROT</name>
<feature type="region of interest" description="Disordered" evidence="1">
    <location>
        <begin position="1"/>
        <end position="24"/>
    </location>
</feature>
<proteinExistence type="predicted"/>
<feature type="compositionally biased region" description="Basic and acidic residues" evidence="1">
    <location>
        <begin position="1"/>
        <end position="14"/>
    </location>
</feature>
<accession>A0A6M1LGM6</accession>
<keyword evidence="2" id="KW-0472">Membrane</keyword>
<organism evidence="3 4">
    <name type="scientific">Falsiroseomonas algicola</name>
    <dbReference type="NCBI Taxonomy" id="2716930"/>
    <lineage>
        <taxon>Bacteria</taxon>
        <taxon>Pseudomonadati</taxon>
        <taxon>Pseudomonadota</taxon>
        <taxon>Alphaproteobacteria</taxon>
        <taxon>Acetobacterales</taxon>
        <taxon>Roseomonadaceae</taxon>
        <taxon>Falsiroseomonas</taxon>
    </lineage>
</organism>
<keyword evidence="4" id="KW-1185">Reference proteome</keyword>
<keyword evidence="2" id="KW-0812">Transmembrane</keyword>
<feature type="transmembrane region" description="Helical" evidence="2">
    <location>
        <begin position="56"/>
        <end position="74"/>
    </location>
</feature>
<dbReference type="EMBL" id="JAAIKB010000001">
    <property type="protein sequence ID" value="NGM19144.1"/>
    <property type="molecule type" value="Genomic_DNA"/>
</dbReference>
<feature type="transmembrane region" description="Helical" evidence="2">
    <location>
        <begin position="29"/>
        <end position="50"/>
    </location>
</feature>
<evidence type="ECO:0000313" key="3">
    <source>
        <dbReference type="EMBL" id="NGM19144.1"/>
    </source>
</evidence>
<evidence type="ECO:0000256" key="1">
    <source>
        <dbReference type="SAM" id="MobiDB-lite"/>
    </source>
</evidence>